<dbReference type="GO" id="GO:0001682">
    <property type="term" value="P:tRNA 5'-leader removal"/>
    <property type="evidence" value="ECO:0007669"/>
    <property type="project" value="UniProtKB-UniRule"/>
</dbReference>
<dbReference type="EMBL" id="CP017634">
    <property type="protein sequence ID" value="ATW26405.1"/>
    <property type="molecule type" value="Genomic_DNA"/>
</dbReference>
<comment type="similarity">
    <text evidence="7">Belongs to the RnpA family.</text>
</comment>
<accession>A0A3G1KW17</accession>
<sequence length="116" mass="14107">MIKKIYRLKSPKDFRKAYQKGKSLVNPYLVLYCRKNQKDQYRIGFSISKKVGKAVIRNRVKRRLREICRLHERIFPKGWDLIFVARVRIKDASYRVMEKSVFDLVKRMGDQSWFNY</sequence>
<evidence type="ECO:0000256" key="4">
    <source>
        <dbReference type="ARBA" id="ARBA00022759"/>
    </source>
</evidence>
<keyword evidence="10" id="KW-1185">Reference proteome</keyword>
<evidence type="ECO:0000256" key="5">
    <source>
        <dbReference type="ARBA" id="ARBA00022801"/>
    </source>
</evidence>
<dbReference type="GO" id="GO:0000049">
    <property type="term" value="F:tRNA binding"/>
    <property type="evidence" value="ECO:0007669"/>
    <property type="project" value="UniProtKB-UniRule"/>
</dbReference>
<evidence type="ECO:0000256" key="6">
    <source>
        <dbReference type="ARBA" id="ARBA00022884"/>
    </source>
</evidence>
<evidence type="ECO:0000313" key="10">
    <source>
        <dbReference type="Proteomes" id="UP000323521"/>
    </source>
</evidence>
<dbReference type="InterPro" id="IPR020568">
    <property type="entry name" value="Ribosomal_Su5_D2-typ_SF"/>
</dbReference>
<dbReference type="GO" id="GO:0042781">
    <property type="term" value="F:3'-tRNA processing endoribonuclease activity"/>
    <property type="evidence" value="ECO:0007669"/>
    <property type="project" value="TreeGrafter"/>
</dbReference>
<dbReference type="SUPFAM" id="SSF54211">
    <property type="entry name" value="Ribosomal protein S5 domain 2-like"/>
    <property type="match status" value="1"/>
</dbReference>
<proteinExistence type="inferred from homology"/>
<comment type="catalytic activity">
    <reaction evidence="7">
        <text>Endonucleolytic cleavage of RNA, removing 5'-extranucleotides from tRNA precursor.</text>
        <dbReference type="EC" id="3.1.26.5"/>
    </reaction>
</comment>
<gene>
    <name evidence="7" type="primary">rnpA</name>
    <name evidence="9" type="ORF">DCMF_18040</name>
</gene>
<evidence type="ECO:0000256" key="8">
    <source>
        <dbReference type="NCBIfam" id="TIGR00188"/>
    </source>
</evidence>
<dbReference type="InterPro" id="IPR014721">
    <property type="entry name" value="Ribsml_uS5_D2-typ_fold_subgr"/>
</dbReference>
<comment type="subunit">
    <text evidence="7">Consists of a catalytic RNA component (M1 or rnpB) and a protein subunit.</text>
</comment>
<dbReference type="RefSeq" id="WP_236860057.1">
    <property type="nucleotide sequence ID" value="NZ_CP017634.1"/>
</dbReference>
<dbReference type="PANTHER" id="PTHR33992:SF1">
    <property type="entry name" value="RIBONUCLEASE P PROTEIN COMPONENT"/>
    <property type="match status" value="1"/>
</dbReference>
<dbReference type="InterPro" id="IPR000100">
    <property type="entry name" value="RNase_P"/>
</dbReference>
<dbReference type="InterPro" id="IPR020539">
    <property type="entry name" value="RNase_P_CS"/>
</dbReference>
<dbReference type="Gene3D" id="3.30.230.10">
    <property type="match status" value="1"/>
</dbReference>
<keyword evidence="3 7" id="KW-0540">Nuclease</keyword>
<keyword evidence="4 7" id="KW-0255">Endonuclease</keyword>
<dbReference type="GO" id="GO:0030677">
    <property type="term" value="C:ribonuclease P complex"/>
    <property type="evidence" value="ECO:0007669"/>
    <property type="project" value="TreeGrafter"/>
</dbReference>
<dbReference type="KEGG" id="fwa:DCMF_18040"/>
<dbReference type="PANTHER" id="PTHR33992">
    <property type="entry name" value="RIBONUCLEASE P PROTEIN COMPONENT"/>
    <property type="match status" value="1"/>
</dbReference>
<dbReference type="Proteomes" id="UP000323521">
    <property type="component" value="Chromosome"/>
</dbReference>
<dbReference type="EC" id="3.1.26.5" evidence="7 8"/>
<protein>
    <recommendedName>
        <fullName evidence="7 8">Ribonuclease P protein component</fullName>
        <shortName evidence="7">RNase P protein</shortName>
        <shortName evidence="7">RNaseP protein</shortName>
        <ecNumber evidence="7 8">3.1.26.5</ecNumber>
    </recommendedName>
    <alternativeName>
        <fullName evidence="7">Protein C5</fullName>
    </alternativeName>
</protein>
<dbReference type="AlphaFoldDB" id="A0A3G1KW17"/>
<reference evidence="9 10" key="1">
    <citation type="submission" date="2016-10" db="EMBL/GenBank/DDBJ databases">
        <title>Complete Genome Sequence of Peptococcaceae strain DCMF.</title>
        <authorList>
            <person name="Edwards R.J."/>
            <person name="Holland S.I."/>
            <person name="Deshpande N.P."/>
            <person name="Wong Y.K."/>
            <person name="Ertan H."/>
            <person name="Manefield M."/>
            <person name="Russell T.L."/>
            <person name="Lee M.J."/>
        </authorList>
    </citation>
    <scope>NUCLEOTIDE SEQUENCE [LARGE SCALE GENOMIC DNA]</scope>
    <source>
        <strain evidence="9 10">DCMF</strain>
    </source>
</reference>
<dbReference type="PROSITE" id="PS00648">
    <property type="entry name" value="RIBONUCLEASE_P"/>
    <property type="match status" value="1"/>
</dbReference>
<name>A0A3G1KW17_FORW1</name>
<evidence type="ECO:0000256" key="3">
    <source>
        <dbReference type="ARBA" id="ARBA00022722"/>
    </source>
</evidence>
<keyword evidence="6 7" id="KW-0694">RNA-binding</keyword>
<evidence type="ECO:0000256" key="2">
    <source>
        <dbReference type="ARBA" id="ARBA00022694"/>
    </source>
</evidence>
<evidence type="ECO:0000313" key="9">
    <source>
        <dbReference type="EMBL" id="ATW26405.1"/>
    </source>
</evidence>
<dbReference type="GO" id="GO:0004526">
    <property type="term" value="F:ribonuclease P activity"/>
    <property type="evidence" value="ECO:0007669"/>
    <property type="project" value="UniProtKB-UniRule"/>
</dbReference>
<keyword evidence="2 7" id="KW-0819">tRNA processing</keyword>
<evidence type="ECO:0000256" key="7">
    <source>
        <dbReference type="HAMAP-Rule" id="MF_00227"/>
    </source>
</evidence>
<dbReference type="NCBIfam" id="TIGR00188">
    <property type="entry name" value="rnpA"/>
    <property type="match status" value="1"/>
</dbReference>
<organism evidence="9 10">
    <name type="scientific">Formimonas warabiya</name>
    <dbReference type="NCBI Taxonomy" id="1761012"/>
    <lineage>
        <taxon>Bacteria</taxon>
        <taxon>Bacillati</taxon>
        <taxon>Bacillota</taxon>
        <taxon>Clostridia</taxon>
        <taxon>Eubacteriales</taxon>
        <taxon>Peptococcaceae</taxon>
        <taxon>Candidatus Formimonas</taxon>
    </lineage>
</organism>
<dbReference type="Pfam" id="PF00825">
    <property type="entry name" value="Ribonuclease_P"/>
    <property type="match status" value="1"/>
</dbReference>
<evidence type="ECO:0000256" key="1">
    <source>
        <dbReference type="ARBA" id="ARBA00002663"/>
    </source>
</evidence>
<comment type="function">
    <text evidence="1 7">RNaseP catalyzes the removal of the 5'-leader sequence from pre-tRNA to produce the mature 5'-terminus. It can also cleave other RNA substrates such as 4.5S RNA. The protein component plays an auxiliary but essential role in vivo by binding to the 5'-leader sequence and broadening the substrate specificity of the ribozyme.</text>
</comment>
<keyword evidence="5 7" id="KW-0378">Hydrolase</keyword>
<dbReference type="HAMAP" id="MF_00227">
    <property type="entry name" value="RNase_P"/>
    <property type="match status" value="1"/>
</dbReference>